<dbReference type="Gene3D" id="1.10.10.10">
    <property type="entry name" value="Winged helix-like DNA-binding domain superfamily/Winged helix DNA-binding domain"/>
    <property type="match status" value="1"/>
</dbReference>
<dbReference type="GO" id="GO:0045892">
    <property type="term" value="P:negative regulation of DNA-templated transcription"/>
    <property type="evidence" value="ECO:0007669"/>
    <property type="project" value="UniProtKB-UniRule"/>
</dbReference>
<dbReference type="GO" id="GO:0003677">
    <property type="term" value="F:DNA binding"/>
    <property type="evidence" value="ECO:0007669"/>
    <property type="project" value="InterPro"/>
</dbReference>
<comment type="function">
    <text evidence="5">Negative regulator of class I heat shock genes (grpE-dnaK-dnaJ and groELS operons). Prevents heat-shock induction of these operons.</text>
</comment>
<dbReference type="Pfam" id="PF01628">
    <property type="entry name" value="HrcA"/>
    <property type="match status" value="1"/>
</dbReference>
<evidence type="ECO:0000313" key="9">
    <source>
        <dbReference type="Proteomes" id="UP000243884"/>
    </source>
</evidence>
<feature type="domain" description="Heat-inducible transcription repressor HrcA C-terminal" evidence="6">
    <location>
        <begin position="110"/>
        <end position="328"/>
    </location>
</feature>
<dbReference type="NCBIfam" id="TIGR00331">
    <property type="entry name" value="hrcA"/>
    <property type="match status" value="1"/>
</dbReference>
<dbReference type="InterPro" id="IPR021153">
    <property type="entry name" value="HrcA_C"/>
</dbReference>
<dbReference type="AlphaFoldDB" id="A0A1W1Y7W5"/>
<dbReference type="Gene3D" id="3.30.450.40">
    <property type="match status" value="1"/>
</dbReference>
<proteinExistence type="inferred from homology"/>
<dbReference type="InterPro" id="IPR029016">
    <property type="entry name" value="GAF-like_dom_sf"/>
</dbReference>
<reference evidence="9" key="1">
    <citation type="submission" date="2017-04" db="EMBL/GenBank/DDBJ databases">
        <authorList>
            <person name="Varghese N."/>
            <person name="Submissions S."/>
        </authorList>
    </citation>
    <scope>NUCLEOTIDE SEQUENCE [LARGE SCALE GENOMIC DNA]</scope>
    <source>
        <strain evidence="9">DSM 21500</strain>
    </source>
</reference>
<keyword evidence="1 5" id="KW-0678">Repressor</keyword>
<dbReference type="OrthoDB" id="9783139at2"/>
<dbReference type="PANTHER" id="PTHR34824:SF1">
    <property type="entry name" value="HEAT-INDUCIBLE TRANSCRIPTION REPRESSOR HRCA"/>
    <property type="match status" value="1"/>
</dbReference>
<dbReference type="HAMAP" id="MF_00081">
    <property type="entry name" value="HrcA"/>
    <property type="match status" value="1"/>
</dbReference>
<feature type="domain" description="Winged helix-turn-helix transcription repressor HrcA DNA-binding" evidence="7">
    <location>
        <begin position="1"/>
        <end position="71"/>
    </location>
</feature>
<comment type="similarity">
    <text evidence="5">Belongs to the HrcA family.</text>
</comment>
<dbReference type="InterPro" id="IPR023120">
    <property type="entry name" value="WHTH_transcript_rep_HrcA_IDD"/>
</dbReference>
<gene>
    <name evidence="5" type="primary">hrcA</name>
    <name evidence="8" type="ORF">SAMN04487984_0460</name>
</gene>
<dbReference type="EMBL" id="FWXK01000002">
    <property type="protein sequence ID" value="SMC32262.1"/>
    <property type="molecule type" value="Genomic_DNA"/>
</dbReference>
<dbReference type="RefSeq" id="WP_084098117.1">
    <property type="nucleotide sequence ID" value="NZ_FWXK01000002.1"/>
</dbReference>
<dbReference type="InterPro" id="IPR002571">
    <property type="entry name" value="HrcA"/>
</dbReference>
<dbReference type="SUPFAM" id="SSF55781">
    <property type="entry name" value="GAF domain-like"/>
    <property type="match status" value="1"/>
</dbReference>
<protein>
    <recommendedName>
        <fullName evidence="5">Heat-inducible transcription repressor HrcA</fullName>
    </recommendedName>
</protein>
<evidence type="ECO:0000259" key="6">
    <source>
        <dbReference type="Pfam" id="PF01628"/>
    </source>
</evidence>
<dbReference type="STRING" id="371602.SAMN04487984_0460"/>
<accession>A0A1W1Y7W5</accession>
<evidence type="ECO:0000256" key="1">
    <source>
        <dbReference type="ARBA" id="ARBA00022491"/>
    </source>
</evidence>
<evidence type="ECO:0000256" key="3">
    <source>
        <dbReference type="ARBA" id="ARBA00023016"/>
    </source>
</evidence>
<dbReference type="SUPFAM" id="SSF46785">
    <property type="entry name" value="Winged helix' DNA-binding domain"/>
    <property type="match status" value="1"/>
</dbReference>
<evidence type="ECO:0000256" key="2">
    <source>
        <dbReference type="ARBA" id="ARBA00023015"/>
    </source>
</evidence>
<evidence type="ECO:0000259" key="7">
    <source>
        <dbReference type="Pfam" id="PF03444"/>
    </source>
</evidence>
<dbReference type="Gene3D" id="3.30.390.60">
    <property type="entry name" value="Heat-inducible transcription repressor hrca homolog, domain 3"/>
    <property type="match status" value="1"/>
</dbReference>
<keyword evidence="9" id="KW-1185">Reference proteome</keyword>
<dbReference type="PANTHER" id="PTHR34824">
    <property type="entry name" value="HEAT-INDUCIBLE TRANSCRIPTION REPRESSOR HRCA"/>
    <property type="match status" value="1"/>
</dbReference>
<dbReference type="InterPro" id="IPR005104">
    <property type="entry name" value="WHTH_HrcA_DNA-bd"/>
</dbReference>
<evidence type="ECO:0000256" key="5">
    <source>
        <dbReference type="HAMAP-Rule" id="MF_00081"/>
    </source>
</evidence>
<dbReference type="Proteomes" id="UP000243884">
    <property type="component" value="Unassembled WGS sequence"/>
</dbReference>
<organism evidence="8 9">
    <name type="scientific">Aerococcus suis</name>
    <dbReference type="NCBI Taxonomy" id="371602"/>
    <lineage>
        <taxon>Bacteria</taxon>
        <taxon>Bacillati</taxon>
        <taxon>Bacillota</taxon>
        <taxon>Bacilli</taxon>
        <taxon>Lactobacillales</taxon>
        <taxon>Aerococcaceae</taxon>
        <taxon>Aerococcus</taxon>
    </lineage>
</organism>
<dbReference type="PIRSF" id="PIRSF005485">
    <property type="entry name" value="HrcA"/>
    <property type="match status" value="1"/>
</dbReference>
<evidence type="ECO:0000313" key="8">
    <source>
        <dbReference type="EMBL" id="SMC32262.1"/>
    </source>
</evidence>
<keyword evidence="3 5" id="KW-0346">Stress response</keyword>
<dbReference type="Pfam" id="PF03444">
    <property type="entry name" value="WHD_HrcA"/>
    <property type="match status" value="1"/>
</dbReference>
<dbReference type="InterPro" id="IPR036390">
    <property type="entry name" value="WH_DNA-bd_sf"/>
</dbReference>
<keyword evidence="4 5" id="KW-0804">Transcription</keyword>
<dbReference type="InterPro" id="IPR036388">
    <property type="entry name" value="WH-like_DNA-bd_sf"/>
</dbReference>
<sequence length="349" mass="39606">MLTDRQMLILQAIIDHYTTYEEPVGSKTLAKMPTIEASSATVRNEMARLEALDLISKTHSSSGRIPVEAGYRYYINHIMPKYGGLIDSGLTDTEQEMVHEIFSDPYAELEDIITKSAETLALLSQNVVMALGPEALTQRLAGFKIVQLTRDRGMAILITHLGRVEDFVFTIPKQVSWDTLEELVNVINAEMLQLPLSTVIQRLQTETIDIMNLDKHPNNRSLVNHLVKKIDGERLVISGRQLLYQQLSSSEDFKEIHSLNEVLNNHQLLIDLMSERNKGIQVRIGKELEQPKLENMSLMTANIGTDQNDHDLIFAVLGPENMPYLKMVQLVHGIRSELNRFLDDYQSKL</sequence>
<evidence type="ECO:0000256" key="4">
    <source>
        <dbReference type="ARBA" id="ARBA00023163"/>
    </source>
</evidence>
<keyword evidence="2 5" id="KW-0805">Transcription regulation</keyword>
<name>A0A1W1Y7W5_9LACT</name>